<dbReference type="OrthoDB" id="9812274at2"/>
<evidence type="ECO:0000313" key="6">
    <source>
        <dbReference type="EMBL" id="ACV36955.1"/>
    </source>
</evidence>
<gene>
    <name evidence="6" type="ordered locus">CAP2UW1_3702</name>
</gene>
<dbReference type="AlphaFoldDB" id="C7RKN5"/>
<feature type="domain" description="Phospholipid/glycerol acyltransferase" evidence="5">
    <location>
        <begin position="71"/>
        <end position="185"/>
    </location>
</feature>
<keyword evidence="4" id="KW-0812">Transmembrane</keyword>
<dbReference type="KEGG" id="app:CAP2UW1_3702"/>
<evidence type="ECO:0000256" key="4">
    <source>
        <dbReference type="SAM" id="Phobius"/>
    </source>
</evidence>
<organism evidence="6">
    <name type="scientific">Accumulibacter regalis</name>
    <dbReference type="NCBI Taxonomy" id="522306"/>
    <lineage>
        <taxon>Bacteria</taxon>
        <taxon>Pseudomonadati</taxon>
        <taxon>Pseudomonadota</taxon>
        <taxon>Betaproteobacteria</taxon>
        <taxon>Candidatus Accumulibacter</taxon>
    </lineage>
</organism>
<dbReference type="GO" id="GO:0003841">
    <property type="term" value="F:1-acylglycerol-3-phosphate O-acyltransferase activity"/>
    <property type="evidence" value="ECO:0007669"/>
    <property type="project" value="TreeGrafter"/>
</dbReference>
<proteinExistence type="predicted"/>
<keyword evidence="3 6" id="KW-0012">Acyltransferase</keyword>
<sequence length="247" mass="26777" precursor="true">MVAVRSALFLLLATLLTMPFGVLVSLAAVLPMPVRYRIIAVWRVGFMALCRYVLGIRYQVIGRENIPAEPSVVLAKHQSAWETVGLQEIFPPLVFVLKKELLRVPFFGWGLAALKMISIDRAAAKDALKQVFDQGRDRLSAGYWVVIFPEGTRVAPGQTCRYKPGGAHLAVRAGARVVPVAHDAGERWRRGALSISPGLITVSIGPPIDPAGKTAAKINALAAAWIEGEMRRLSPHRYPAPGDAVAA</sequence>
<dbReference type="CDD" id="cd07989">
    <property type="entry name" value="LPLAT_AGPAT-like"/>
    <property type="match status" value="1"/>
</dbReference>
<keyword evidence="2 6" id="KW-0808">Transferase</keyword>
<evidence type="ECO:0000256" key="2">
    <source>
        <dbReference type="ARBA" id="ARBA00022679"/>
    </source>
</evidence>
<protein>
    <submittedName>
        <fullName evidence="6">Phospholipid/glycerol acyltransferase</fullName>
    </submittedName>
</protein>
<reference evidence="6" key="2">
    <citation type="submission" date="2009-09" db="EMBL/GenBank/DDBJ databases">
        <title>Complete sequence of chromosome of Candidatus Accumulibacter phosphatis clade IIA str. UW-1.</title>
        <authorList>
            <consortium name="US DOE Joint Genome Institute"/>
            <person name="Martin H.G."/>
            <person name="Ivanova N."/>
            <person name="Kunin V."/>
            <person name="Warnecke F."/>
            <person name="Barry K."/>
            <person name="He S."/>
            <person name="Salamov A."/>
            <person name="Szeto E."/>
            <person name="Dalin E."/>
            <person name="Pangilinan J.L."/>
            <person name="Lapidus A."/>
            <person name="Lowry S."/>
            <person name="Kyrpides N.C."/>
            <person name="McMahon K.D."/>
            <person name="Hugenholtz P."/>
        </authorList>
    </citation>
    <scope>NUCLEOTIDE SEQUENCE [LARGE SCALE GENOMIC DNA]</scope>
    <source>
        <strain evidence="6">UW-1</strain>
    </source>
</reference>
<keyword evidence="4" id="KW-0472">Membrane</keyword>
<accession>C7RKN5</accession>
<dbReference type="InterPro" id="IPR002123">
    <property type="entry name" value="Plipid/glycerol_acylTrfase"/>
</dbReference>
<evidence type="ECO:0000259" key="5">
    <source>
        <dbReference type="SMART" id="SM00563"/>
    </source>
</evidence>
<dbReference type="Pfam" id="PF01553">
    <property type="entry name" value="Acyltransferase"/>
    <property type="match status" value="1"/>
</dbReference>
<dbReference type="STRING" id="522306.CAP2UW1_3702"/>
<reference evidence="6" key="1">
    <citation type="submission" date="2009-08" db="EMBL/GenBank/DDBJ databases">
        <authorList>
            <consortium name="US DOE Joint Genome Institute"/>
            <person name="Lucas S."/>
            <person name="Copeland A."/>
            <person name="Lapidus A."/>
            <person name="Glavina del Rio T."/>
            <person name="Dalin E."/>
            <person name="Tice H."/>
            <person name="Bruce D."/>
            <person name="Barry K."/>
            <person name="Pitluck S."/>
            <person name="Lowry S."/>
            <person name="Larimer F."/>
            <person name="Land M."/>
            <person name="Hauser L."/>
            <person name="Kyrpides N."/>
            <person name="Ivanova N."/>
            <person name="McMahon K.D."/>
            <person name="Hugenholtz P."/>
        </authorList>
    </citation>
    <scope>NUCLEOTIDE SEQUENCE</scope>
    <source>
        <strain evidence="6">UW-1</strain>
    </source>
</reference>
<dbReference type="SMART" id="SM00563">
    <property type="entry name" value="PlsC"/>
    <property type="match status" value="1"/>
</dbReference>
<dbReference type="SUPFAM" id="SSF69593">
    <property type="entry name" value="Glycerol-3-phosphate (1)-acyltransferase"/>
    <property type="match status" value="1"/>
</dbReference>
<dbReference type="HOGENOM" id="CLU_027938_5_0_4"/>
<dbReference type="GO" id="GO:0006654">
    <property type="term" value="P:phosphatidic acid biosynthetic process"/>
    <property type="evidence" value="ECO:0007669"/>
    <property type="project" value="TreeGrafter"/>
</dbReference>
<dbReference type="PANTHER" id="PTHR10434">
    <property type="entry name" value="1-ACYL-SN-GLYCEROL-3-PHOSPHATE ACYLTRANSFERASE"/>
    <property type="match status" value="1"/>
</dbReference>
<evidence type="ECO:0000256" key="1">
    <source>
        <dbReference type="ARBA" id="ARBA00005189"/>
    </source>
</evidence>
<feature type="transmembrane region" description="Helical" evidence="4">
    <location>
        <begin position="37"/>
        <end position="54"/>
    </location>
</feature>
<dbReference type="PANTHER" id="PTHR10434:SF40">
    <property type="entry name" value="1-ACYL-SN-GLYCEROL-3-PHOSPHATE ACYLTRANSFERASE"/>
    <property type="match status" value="1"/>
</dbReference>
<dbReference type="eggNOG" id="COG0204">
    <property type="taxonomic scope" value="Bacteria"/>
</dbReference>
<keyword evidence="4" id="KW-1133">Transmembrane helix</keyword>
<evidence type="ECO:0000256" key="3">
    <source>
        <dbReference type="ARBA" id="ARBA00023315"/>
    </source>
</evidence>
<name>C7RKN5_ACCRE</name>
<dbReference type="EMBL" id="CP001715">
    <property type="protein sequence ID" value="ACV36955.1"/>
    <property type="molecule type" value="Genomic_DNA"/>
</dbReference>
<comment type="pathway">
    <text evidence="1">Lipid metabolism.</text>
</comment>